<name>U5CY36_AMBTC</name>
<sequence length="173" mass="19675">MGGSMIYTDPNSNSSQFPIPGRLSIHARTLNSHQEIGHTTRIVRSGLIQRASISAVSHPLLLRHLDWPEKSPVARFLTDFGEKFRQDLARRREVHSGRCHQAEGRRSNLGNGNGKGDGVVLIMDEAGQELRVLNNRLLQWRFLNAKAQFLAEKKATFAQETFLFPFQREMDRI</sequence>
<accession>U5CY36</accession>
<dbReference type="HOGENOM" id="CLU_1549713_0_0_1"/>
<protein>
    <submittedName>
        <fullName evidence="1">Uncharacterized protein</fullName>
    </submittedName>
</protein>
<dbReference type="Gramene" id="ERN07627">
    <property type="protein sequence ID" value="ERN07627"/>
    <property type="gene ID" value="AMTR_s03753p00007200"/>
</dbReference>
<dbReference type="EMBL" id="KI393704">
    <property type="protein sequence ID" value="ERN07627.1"/>
    <property type="molecule type" value="Genomic_DNA"/>
</dbReference>
<dbReference type="AlphaFoldDB" id="U5CY36"/>
<dbReference type="InterPro" id="IPR007573">
    <property type="entry name" value="QWRF"/>
</dbReference>
<organism evidence="1 2">
    <name type="scientific">Amborella trichopoda</name>
    <dbReference type="NCBI Taxonomy" id="13333"/>
    <lineage>
        <taxon>Eukaryota</taxon>
        <taxon>Viridiplantae</taxon>
        <taxon>Streptophyta</taxon>
        <taxon>Embryophyta</taxon>
        <taxon>Tracheophyta</taxon>
        <taxon>Spermatophyta</taxon>
        <taxon>Magnoliopsida</taxon>
        <taxon>Amborellales</taxon>
        <taxon>Amborellaceae</taxon>
        <taxon>Amborella</taxon>
    </lineage>
</organism>
<evidence type="ECO:0000313" key="2">
    <source>
        <dbReference type="Proteomes" id="UP000017836"/>
    </source>
</evidence>
<gene>
    <name evidence="1" type="ORF">AMTR_s03753p00007200</name>
</gene>
<reference evidence="2" key="1">
    <citation type="journal article" date="2013" name="Science">
        <title>The Amborella genome and the evolution of flowering plants.</title>
        <authorList>
            <consortium name="Amborella Genome Project"/>
        </authorList>
    </citation>
    <scope>NUCLEOTIDE SEQUENCE [LARGE SCALE GENOMIC DNA]</scope>
</reference>
<evidence type="ECO:0000313" key="1">
    <source>
        <dbReference type="EMBL" id="ERN07627.1"/>
    </source>
</evidence>
<dbReference type="Proteomes" id="UP000017836">
    <property type="component" value="Unassembled WGS sequence"/>
</dbReference>
<dbReference type="Pfam" id="PF04484">
    <property type="entry name" value="QWRF"/>
    <property type="match status" value="1"/>
</dbReference>
<keyword evidence="2" id="KW-1185">Reference proteome</keyword>
<proteinExistence type="predicted"/>